<dbReference type="InterPro" id="IPR001005">
    <property type="entry name" value="SANT/Myb"/>
</dbReference>
<protein>
    <recommendedName>
        <fullName evidence="4">Myb-like domain-containing protein</fullName>
    </recommendedName>
</protein>
<gene>
    <name evidence="2" type="ORF">M6B38_104035</name>
</gene>
<dbReference type="Proteomes" id="UP001140949">
    <property type="component" value="Unassembled WGS sequence"/>
</dbReference>
<feature type="compositionally biased region" description="Acidic residues" evidence="1">
    <location>
        <begin position="396"/>
        <end position="423"/>
    </location>
</feature>
<keyword evidence="3" id="KW-1185">Reference proteome</keyword>
<comment type="caution">
    <text evidence="2">The sequence shown here is derived from an EMBL/GenBank/DDBJ whole genome shotgun (WGS) entry which is preliminary data.</text>
</comment>
<dbReference type="EMBL" id="JANAVB010032220">
    <property type="protein sequence ID" value="KAJ6810662.1"/>
    <property type="molecule type" value="Genomic_DNA"/>
</dbReference>
<reference evidence="2" key="2">
    <citation type="submission" date="2023-04" db="EMBL/GenBank/DDBJ databases">
        <authorList>
            <person name="Bruccoleri R.E."/>
            <person name="Oakeley E.J."/>
            <person name="Faust A.-M."/>
            <person name="Dessus-Babus S."/>
            <person name="Altorfer M."/>
            <person name="Burckhardt D."/>
            <person name="Oertli M."/>
            <person name="Naumann U."/>
            <person name="Petersen F."/>
            <person name="Wong J."/>
        </authorList>
    </citation>
    <scope>NUCLEOTIDE SEQUENCE</scope>
    <source>
        <strain evidence="2">GSM-AAB239-AS_SAM_17_03QT</strain>
        <tissue evidence="2">Leaf</tissue>
    </source>
</reference>
<dbReference type="CDD" id="cd00167">
    <property type="entry name" value="SANT"/>
    <property type="match status" value="1"/>
</dbReference>
<organism evidence="2 3">
    <name type="scientific">Iris pallida</name>
    <name type="common">Sweet iris</name>
    <dbReference type="NCBI Taxonomy" id="29817"/>
    <lineage>
        <taxon>Eukaryota</taxon>
        <taxon>Viridiplantae</taxon>
        <taxon>Streptophyta</taxon>
        <taxon>Embryophyta</taxon>
        <taxon>Tracheophyta</taxon>
        <taxon>Spermatophyta</taxon>
        <taxon>Magnoliopsida</taxon>
        <taxon>Liliopsida</taxon>
        <taxon>Asparagales</taxon>
        <taxon>Iridaceae</taxon>
        <taxon>Iridoideae</taxon>
        <taxon>Irideae</taxon>
        <taxon>Iris</taxon>
    </lineage>
</organism>
<evidence type="ECO:0000256" key="1">
    <source>
        <dbReference type="SAM" id="MobiDB-lite"/>
    </source>
</evidence>
<dbReference type="PANTHER" id="PTHR46872">
    <property type="entry name" value="DNA BINDING PROTEIN"/>
    <property type="match status" value="1"/>
</dbReference>
<proteinExistence type="predicted"/>
<name>A0AAX6F2K6_IRIPA</name>
<reference evidence="2" key="1">
    <citation type="journal article" date="2023" name="GigaByte">
        <title>Genome assembly of the bearded iris, Iris pallida Lam.</title>
        <authorList>
            <person name="Bruccoleri R.E."/>
            <person name="Oakeley E.J."/>
            <person name="Faust A.M.E."/>
            <person name="Altorfer M."/>
            <person name="Dessus-Babus S."/>
            <person name="Burckhardt D."/>
            <person name="Oertli M."/>
            <person name="Naumann U."/>
            <person name="Petersen F."/>
            <person name="Wong J."/>
        </authorList>
    </citation>
    <scope>NUCLEOTIDE SEQUENCE</scope>
    <source>
        <strain evidence="2">GSM-AAB239-AS_SAM_17_03QT</strain>
    </source>
</reference>
<sequence>MAFKHNQQTFYGDDSVQLAYKHMTQVDFGDPFASSGYRQIPEKETIPAVWPGVDLKFEKMTAASPKRNYGSAMANTADLLVINSNGESVRPENSKRPNNDDQAYQVGCKRTRQLDSGKPSSRGTCDQSCTFEFKSRKDPSVPEDSTKNSHGSFYSFPSFTCSKNKEDMRLEVPTRLSSFPGYYEDYNRATGSDQIEEIHSPVFCYPRRKLVSLGHNHQADVPVWRPKCFKSSAGGSDKHDASTSMTLLINDVGTDKWTKFCVMPMPDSNTQGFEGLVGRGKNDCYCLDEGSIRCIKQHVIEAREKLRLTLGQKCFVELGFCNMGEDVALRWTEEEEQLFCEIVESNLASLGRNFWNVLHQAFPFRGSKELVSYYFNVFILRKRAEQNRSDPSNVDSDNDEWQDSDSDDGDFGTTGEEDDEDSGVESPADDVTQHIRGLGEVDIHEEAEGDECDDECPHVQPIGKNTFEGHDVHDDSCTSYEDQYNGADSGGRVGTRDNLLEDDHGNLHGEYRNHDGMSGMTDHEYIVDLCGPRPWEIGYARGVDKDIDFLPTCNMIEEVFGHESWESEKKDTQGIS</sequence>
<dbReference type="AlphaFoldDB" id="A0AAX6F2K6"/>
<evidence type="ECO:0008006" key="4">
    <source>
        <dbReference type="Google" id="ProtNLM"/>
    </source>
</evidence>
<evidence type="ECO:0000313" key="2">
    <source>
        <dbReference type="EMBL" id="KAJ6810662.1"/>
    </source>
</evidence>
<feature type="region of interest" description="Disordered" evidence="1">
    <location>
        <begin position="477"/>
        <end position="497"/>
    </location>
</feature>
<feature type="region of interest" description="Disordered" evidence="1">
    <location>
        <begin position="387"/>
        <end position="432"/>
    </location>
</feature>
<accession>A0AAX6F2K6</accession>
<evidence type="ECO:0000313" key="3">
    <source>
        <dbReference type="Proteomes" id="UP001140949"/>
    </source>
</evidence>
<dbReference type="PANTHER" id="PTHR46872:SF10">
    <property type="entry name" value="MYB-LIKE DOMAIN-CONTAINING PROTEIN"/>
    <property type="match status" value="1"/>
</dbReference>